<proteinExistence type="predicted"/>
<evidence type="ECO:0000313" key="1">
    <source>
        <dbReference type="EMBL" id="KZB69505.1"/>
    </source>
</evidence>
<evidence type="ECO:0000313" key="2">
    <source>
        <dbReference type="Proteomes" id="UP000076335"/>
    </source>
</evidence>
<accession>A0A154LBN9</accession>
<dbReference type="EMBL" id="LPVY01000001">
    <property type="protein sequence ID" value="KZB69505.1"/>
    <property type="molecule type" value="Genomic_DNA"/>
</dbReference>
<dbReference type="Proteomes" id="UP000076335">
    <property type="component" value="Unassembled WGS sequence"/>
</dbReference>
<gene>
    <name evidence="1" type="ORF">AUP42_00385</name>
</gene>
<comment type="caution">
    <text evidence="1">The sequence shown here is derived from an EMBL/GenBank/DDBJ whole genome shotgun (WGS) entry which is preliminary data.</text>
</comment>
<protein>
    <submittedName>
        <fullName evidence="1">Uncharacterized protein</fullName>
    </submittedName>
</protein>
<name>A0A154LBN9_9PROT</name>
<dbReference type="AlphaFoldDB" id="A0A154LBN9"/>
<organism evidence="1 2">
    <name type="scientific">Thalassospira lucentensis</name>
    <dbReference type="NCBI Taxonomy" id="168935"/>
    <lineage>
        <taxon>Bacteria</taxon>
        <taxon>Pseudomonadati</taxon>
        <taxon>Pseudomonadota</taxon>
        <taxon>Alphaproteobacteria</taxon>
        <taxon>Rhodospirillales</taxon>
        <taxon>Thalassospiraceae</taxon>
        <taxon>Thalassospira</taxon>
    </lineage>
</organism>
<sequence length="76" mass="8054">MANARNVSGLHRLREVLSWPEVTGAGCEAEGRCLRGISGDAEAPGLSGLPGLWEVRFWRRWFAVGAVVGCGAGWGS</sequence>
<reference evidence="1 2" key="1">
    <citation type="submission" date="2015-12" db="EMBL/GenBank/DDBJ databases">
        <title>Genome sequence of Thalassospira lucentensis MCCC 1A02072.</title>
        <authorList>
            <person name="Lu L."/>
            <person name="Lai Q."/>
            <person name="Shao Z."/>
            <person name="Qian P."/>
        </authorList>
    </citation>
    <scope>NUCLEOTIDE SEQUENCE [LARGE SCALE GENOMIC DNA]</scope>
    <source>
        <strain evidence="1 2">MCCC 1A02072</strain>
    </source>
</reference>